<protein>
    <submittedName>
        <fullName evidence="1">Sporulation-control protein</fullName>
    </submittedName>
</protein>
<dbReference type="AlphaFoldDB" id="A0A543I7Y3"/>
<dbReference type="PANTHER" id="PTHR40053">
    <property type="entry name" value="SPORULATION-CONTROL PROTEIN SPO0M"/>
    <property type="match status" value="1"/>
</dbReference>
<accession>A0A543I7Y3</accession>
<evidence type="ECO:0000313" key="2">
    <source>
        <dbReference type="Proteomes" id="UP000316706"/>
    </source>
</evidence>
<sequence>MEGRTALVFKRLRQAIGIGGPSIETVLHNPNTTPGGVITGEITIIGGEYNSDIKAVNLALRTKVEIESGDNEYRSNLEYAKLPVAGGFVLQQGARHSVPFQMPIPWEAPLTHMYGQPLRGTTVGVATELEVAGALDPGDLDPIAVHPLPAQERILAAFANLGFRFHSADCEKGRIWGVHQELPFYQEIEFYPPSRYARGIKELEVTFVAYPQSMEVVLELDKRGGVFTEGRDAFCRFTVDYASVGHTDWEQQLDGYLQDAARRRGFF</sequence>
<proteinExistence type="predicted"/>
<gene>
    <name evidence="1" type="ORF">FHX41_0271</name>
</gene>
<reference evidence="1 2" key="1">
    <citation type="submission" date="2019-06" db="EMBL/GenBank/DDBJ databases">
        <title>Sequencing the genomes of 1000 actinobacteria strains.</title>
        <authorList>
            <person name="Klenk H.-P."/>
        </authorList>
    </citation>
    <scope>NUCLEOTIDE SEQUENCE [LARGE SCALE GENOMIC DNA]</scope>
    <source>
        <strain evidence="1 2">DSM 45043</strain>
    </source>
</reference>
<dbReference type="EMBL" id="VFPO01000001">
    <property type="protein sequence ID" value="TQM66688.1"/>
    <property type="molecule type" value="Genomic_DNA"/>
</dbReference>
<organism evidence="1 2">
    <name type="scientific">Actinomadura hallensis</name>
    <dbReference type="NCBI Taxonomy" id="337895"/>
    <lineage>
        <taxon>Bacteria</taxon>
        <taxon>Bacillati</taxon>
        <taxon>Actinomycetota</taxon>
        <taxon>Actinomycetes</taxon>
        <taxon>Streptosporangiales</taxon>
        <taxon>Thermomonosporaceae</taxon>
        <taxon>Actinomadura</taxon>
    </lineage>
</organism>
<comment type="caution">
    <text evidence="1">The sequence shown here is derived from an EMBL/GenBank/DDBJ whole genome shotgun (WGS) entry which is preliminary data.</text>
</comment>
<dbReference type="Proteomes" id="UP000316706">
    <property type="component" value="Unassembled WGS sequence"/>
</dbReference>
<evidence type="ECO:0000313" key="1">
    <source>
        <dbReference type="EMBL" id="TQM66688.1"/>
    </source>
</evidence>
<name>A0A543I7Y3_9ACTN</name>
<dbReference type="InterPro" id="IPR009776">
    <property type="entry name" value="Spore_0_M"/>
</dbReference>
<dbReference type="Pfam" id="PF07070">
    <property type="entry name" value="Spo0M"/>
    <property type="match status" value="1"/>
</dbReference>
<dbReference type="PANTHER" id="PTHR40053:SF1">
    <property type="entry name" value="SPORULATION-CONTROL PROTEIN SPO0M"/>
    <property type="match status" value="1"/>
</dbReference>
<keyword evidence="2" id="KW-1185">Reference proteome</keyword>